<evidence type="ECO:0000256" key="7">
    <source>
        <dbReference type="SAM" id="MobiDB-lite"/>
    </source>
</evidence>
<comment type="function">
    <text evidence="6">Catalyzes the thermodynamically favored C-C bond cleavage of (2R,3S)-2-methylisocitrate to yield pyruvate and succinate.</text>
</comment>
<dbReference type="HOGENOM" id="CLU_027389_3_2_0"/>
<comment type="cofactor">
    <cofactor evidence="1">
        <name>Mg(2+)</name>
        <dbReference type="ChEBI" id="CHEBI:18420"/>
    </cofactor>
</comment>
<dbReference type="InterPro" id="IPR018523">
    <property type="entry name" value="Isocitrate_lyase_ph_CS"/>
</dbReference>
<dbReference type="PANTHER" id="PTHR42905">
    <property type="entry name" value="PHOSPHOENOLPYRUVATE CARBOXYLASE"/>
    <property type="match status" value="1"/>
</dbReference>
<dbReference type="EC" id="4.1.3.30" evidence="6"/>
<dbReference type="InterPro" id="IPR015813">
    <property type="entry name" value="Pyrv/PenolPyrv_kinase-like_dom"/>
</dbReference>
<dbReference type="CDD" id="cd00377">
    <property type="entry name" value="ICL_PEPM"/>
    <property type="match status" value="1"/>
</dbReference>
<dbReference type="KEGG" id="nde:NIDE3126"/>
<dbReference type="SUPFAM" id="SSF51621">
    <property type="entry name" value="Phosphoenolpyruvate/pyruvate domain"/>
    <property type="match status" value="1"/>
</dbReference>
<dbReference type="Proteomes" id="UP000001660">
    <property type="component" value="Chromosome"/>
</dbReference>
<evidence type="ECO:0000313" key="9">
    <source>
        <dbReference type="Proteomes" id="UP000001660"/>
    </source>
</evidence>
<evidence type="ECO:0000256" key="3">
    <source>
        <dbReference type="ARBA" id="ARBA00022723"/>
    </source>
</evidence>
<evidence type="ECO:0000256" key="4">
    <source>
        <dbReference type="ARBA" id="ARBA00022842"/>
    </source>
</evidence>
<comment type="pathway">
    <text evidence="6">Organic acid metabolism; propanoate degradation.</text>
</comment>
<dbReference type="GO" id="GO:0019629">
    <property type="term" value="P:propionate catabolic process, 2-methylcitrate cycle"/>
    <property type="evidence" value="ECO:0007669"/>
    <property type="project" value="InterPro"/>
</dbReference>
<proteinExistence type="inferred from homology"/>
<dbReference type="InterPro" id="IPR039556">
    <property type="entry name" value="ICL/PEPM"/>
</dbReference>
<comment type="catalytic activity">
    <reaction evidence="6">
        <text>(2S,3R)-3-hydroxybutane-1,2,3-tricarboxylate = pyruvate + succinate</text>
        <dbReference type="Rhea" id="RHEA:16809"/>
        <dbReference type="ChEBI" id="CHEBI:15361"/>
        <dbReference type="ChEBI" id="CHEBI:30031"/>
        <dbReference type="ChEBI" id="CHEBI:57429"/>
        <dbReference type="EC" id="4.1.3.30"/>
    </reaction>
</comment>
<gene>
    <name evidence="8" type="primary">prpB</name>
    <name evidence="8" type="ORF">NIDE3126</name>
</gene>
<dbReference type="Gene3D" id="3.20.20.60">
    <property type="entry name" value="Phosphoenolpyruvate-binding domains"/>
    <property type="match status" value="1"/>
</dbReference>
<evidence type="ECO:0000256" key="2">
    <source>
        <dbReference type="ARBA" id="ARBA00009282"/>
    </source>
</evidence>
<dbReference type="InterPro" id="IPR012695">
    <property type="entry name" value="PrpB"/>
</dbReference>
<dbReference type="Pfam" id="PF13714">
    <property type="entry name" value="PEP_mutase"/>
    <property type="match status" value="1"/>
</dbReference>
<accession>D8PHT3</accession>
<dbReference type="NCBIfam" id="TIGR02317">
    <property type="entry name" value="prpB"/>
    <property type="match status" value="1"/>
</dbReference>
<evidence type="ECO:0000313" key="8">
    <source>
        <dbReference type="EMBL" id="CBK42820.1"/>
    </source>
</evidence>
<keyword evidence="9" id="KW-1185">Reference proteome</keyword>
<evidence type="ECO:0000256" key="5">
    <source>
        <dbReference type="ARBA" id="ARBA00023239"/>
    </source>
</evidence>
<dbReference type="GO" id="GO:0046421">
    <property type="term" value="F:methylisocitrate lyase activity"/>
    <property type="evidence" value="ECO:0007669"/>
    <property type="project" value="UniProtKB-EC"/>
</dbReference>
<name>D8PHT3_9BACT</name>
<keyword evidence="4" id="KW-0460">Magnesium</keyword>
<dbReference type="OrthoDB" id="9771433at2"/>
<evidence type="ECO:0000256" key="1">
    <source>
        <dbReference type="ARBA" id="ARBA00001946"/>
    </source>
</evidence>
<reference evidence="8 9" key="1">
    <citation type="journal article" date="2010" name="Proc. Natl. Acad. Sci. U.S.A.">
        <title>A Nitrospira metagenome illuminates the physiology and evolution of globally important nitrite-oxidizing bacteria.</title>
        <authorList>
            <person name="Lucker S."/>
            <person name="Wagner M."/>
            <person name="Maixner F."/>
            <person name="Pelletier E."/>
            <person name="Koch H."/>
            <person name="Vacherie B."/>
            <person name="Rattei T."/>
            <person name="Sinninghe Damste J."/>
            <person name="Spieck E."/>
            <person name="Le Paslier D."/>
            <person name="Daims H."/>
        </authorList>
    </citation>
    <scope>NUCLEOTIDE SEQUENCE [LARGE SCALE GENOMIC DNA]</scope>
</reference>
<keyword evidence="3" id="KW-0479">Metal-binding</keyword>
<dbReference type="AlphaFoldDB" id="D8PHT3"/>
<dbReference type="PANTHER" id="PTHR42905:SF5">
    <property type="entry name" value="CARBOXYVINYL-CARBOXYPHOSPHONATE PHOSPHORYLMUTASE, CHLOROPLASTIC"/>
    <property type="match status" value="1"/>
</dbReference>
<dbReference type="UniPathway" id="UPA00946"/>
<protein>
    <recommendedName>
        <fullName evidence="6">Methylisocitrate lyase</fullName>
        <ecNumber evidence="6">4.1.3.30</ecNumber>
    </recommendedName>
</protein>
<feature type="compositionally biased region" description="Basic and acidic residues" evidence="7">
    <location>
        <begin position="292"/>
        <end position="302"/>
    </location>
</feature>
<sequence>MRNHVTPSKAQRLRELLAGRTVAIPGACNALTAMQIERAGFEIVYVSGAAISAARGLPDNGLISLTDMTREASAIARAVTLPTIVDGDTGYGPPSVVREAVREFERAGLAGMQIEDQEEAKKCGHLSGKRLIPTGDMVAKIAAAVEAKRDRDFVLVARTDARTVDGLQAAIQRALAYAEAGADALFPEALLSADEFHTFALEMKRADVQVPLFANMTEFGKTPYLSVDEFEALGYRGVLFPVSTLRVAALAIEKLLRELRFFGSQRAWLDHMMTRQELYSLLRYEDGQDQTGRPHEPGDTRTARNKNHGASPL</sequence>
<feature type="region of interest" description="Disordered" evidence="7">
    <location>
        <begin position="287"/>
        <end position="313"/>
    </location>
</feature>
<organism evidence="8 9">
    <name type="scientific">Nitrospira defluvii</name>
    <dbReference type="NCBI Taxonomy" id="330214"/>
    <lineage>
        <taxon>Bacteria</taxon>
        <taxon>Pseudomonadati</taxon>
        <taxon>Nitrospirota</taxon>
        <taxon>Nitrospiria</taxon>
        <taxon>Nitrospirales</taxon>
        <taxon>Nitrospiraceae</taxon>
        <taxon>Nitrospira</taxon>
    </lineage>
</organism>
<dbReference type="PROSITE" id="PS00161">
    <property type="entry name" value="ISOCITRATE_LYASE"/>
    <property type="match status" value="1"/>
</dbReference>
<dbReference type="EMBL" id="FP929003">
    <property type="protein sequence ID" value="CBK42820.1"/>
    <property type="molecule type" value="Genomic_DNA"/>
</dbReference>
<dbReference type="InterPro" id="IPR040442">
    <property type="entry name" value="Pyrv_kinase-like_dom_sf"/>
</dbReference>
<dbReference type="STRING" id="330214.NIDE3126"/>
<dbReference type="eggNOG" id="COG2513">
    <property type="taxonomic scope" value="Bacteria"/>
</dbReference>
<evidence type="ECO:0000256" key="6">
    <source>
        <dbReference type="RuleBase" id="RU361121"/>
    </source>
</evidence>
<comment type="similarity">
    <text evidence="2 6">Belongs to the isocitrate lyase/PEP mutase superfamily. Methylisocitrate lyase family.</text>
</comment>
<dbReference type="GO" id="GO:0046872">
    <property type="term" value="F:metal ion binding"/>
    <property type="evidence" value="ECO:0007669"/>
    <property type="project" value="UniProtKB-KW"/>
</dbReference>
<keyword evidence="5 6" id="KW-0456">Lyase</keyword>